<evidence type="ECO:0000313" key="14">
    <source>
        <dbReference type="EnsemblMetazoa" id="CJA03111.1"/>
    </source>
</evidence>
<dbReference type="GO" id="GO:0098719">
    <property type="term" value="P:sodium ion import across plasma membrane"/>
    <property type="evidence" value="ECO:0007669"/>
    <property type="project" value="TreeGrafter"/>
</dbReference>
<feature type="region of interest" description="Disordered" evidence="10">
    <location>
        <begin position="728"/>
        <end position="747"/>
    </location>
</feature>
<feature type="transmembrane region" description="Helical" evidence="11">
    <location>
        <begin position="316"/>
        <end position="334"/>
    </location>
</feature>
<feature type="transmembrane region" description="Helical" evidence="11">
    <location>
        <begin position="340"/>
        <end position="359"/>
    </location>
</feature>
<keyword evidence="12" id="KW-0732">Signal</keyword>
<dbReference type="GO" id="GO:0015385">
    <property type="term" value="F:sodium:proton antiporter activity"/>
    <property type="evidence" value="ECO:0007669"/>
    <property type="project" value="InterPro"/>
</dbReference>
<evidence type="ECO:0000256" key="12">
    <source>
        <dbReference type="SAM" id="SignalP"/>
    </source>
</evidence>
<feature type="transmembrane region" description="Helical" evidence="11">
    <location>
        <begin position="447"/>
        <end position="466"/>
    </location>
</feature>
<dbReference type="EnsemblMetazoa" id="CJA03111.1">
    <property type="protein sequence ID" value="CJA03111.1"/>
    <property type="gene ID" value="WBGene00122315"/>
</dbReference>
<dbReference type="Gene3D" id="6.10.140.1330">
    <property type="match status" value="1"/>
</dbReference>
<keyword evidence="7 11" id="KW-0472">Membrane</keyword>
<dbReference type="GO" id="GO:0010877">
    <property type="term" value="P:lipid transport involved in lipid storage"/>
    <property type="evidence" value="ECO:0007669"/>
    <property type="project" value="EnsemblMetazoa"/>
</dbReference>
<evidence type="ECO:0000256" key="8">
    <source>
        <dbReference type="ARBA" id="ARBA00023201"/>
    </source>
</evidence>
<dbReference type="PANTHER" id="PTHR10110:SF126">
    <property type="entry name" value="NA(+)_H(+) EXCHANGER PROTEIN 7"/>
    <property type="match status" value="1"/>
</dbReference>
<dbReference type="NCBIfam" id="TIGR00840">
    <property type="entry name" value="b_cpa1"/>
    <property type="match status" value="1"/>
</dbReference>
<dbReference type="GO" id="GO:0045989">
    <property type="term" value="P:positive regulation of striated muscle contraction"/>
    <property type="evidence" value="ECO:0007669"/>
    <property type="project" value="EnsemblMetazoa"/>
</dbReference>
<keyword evidence="15" id="KW-1185">Reference proteome</keyword>
<dbReference type="GO" id="GO:0051453">
    <property type="term" value="P:regulation of intracellular pH"/>
    <property type="evidence" value="ECO:0007669"/>
    <property type="project" value="TreeGrafter"/>
</dbReference>
<reference evidence="14" key="2">
    <citation type="submission" date="2022-06" db="UniProtKB">
        <authorList>
            <consortium name="EnsemblMetazoa"/>
        </authorList>
    </citation>
    <scope>IDENTIFICATION</scope>
    <source>
        <strain evidence="14">DF5081</strain>
    </source>
</reference>
<evidence type="ECO:0000256" key="3">
    <source>
        <dbReference type="ARBA" id="ARBA00022692"/>
    </source>
</evidence>
<dbReference type="Pfam" id="PF00999">
    <property type="entry name" value="Na_H_Exchanger"/>
    <property type="match status" value="1"/>
</dbReference>
<feature type="transmembrane region" description="Helical" evidence="11">
    <location>
        <begin position="88"/>
        <end position="105"/>
    </location>
</feature>
<proteinExistence type="inferred from homology"/>
<dbReference type="OMA" id="LVNEREW"/>
<dbReference type="PANTHER" id="PTHR10110">
    <property type="entry name" value="SODIUM/HYDROGEN EXCHANGER"/>
    <property type="match status" value="1"/>
</dbReference>
<comment type="subcellular location">
    <subcellularLocation>
        <location evidence="1">Membrane</location>
        <topology evidence="1">Multi-pass membrane protein</topology>
    </subcellularLocation>
</comment>
<evidence type="ECO:0000259" key="13">
    <source>
        <dbReference type="Pfam" id="PF00999"/>
    </source>
</evidence>
<evidence type="ECO:0000256" key="2">
    <source>
        <dbReference type="ARBA" id="ARBA00022448"/>
    </source>
</evidence>
<evidence type="ECO:0000256" key="10">
    <source>
        <dbReference type="SAM" id="MobiDB-lite"/>
    </source>
</evidence>
<evidence type="ECO:0000256" key="5">
    <source>
        <dbReference type="ARBA" id="ARBA00023053"/>
    </source>
</evidence>
<dbReference type="InterPro" id="IPR018422">
    <property type="entry name" value="Cation/H_exchanger_CPA1"/>
</dbReference>
<feature type="transmembrane region" description="Helical" evidence="11">
    <location>
        <begin position="146"/>
        <end position="167"/>
    </location>
</feature>
<evidence type="ECO:0000256" key="6">
    <source>
        <dbReference type="ARBA" id="ARBA00023065"/>
    </source>
</evidence>
<dbReference type="GO" id="GO:0016323">
    <property type="term" value="C:basolateral plasma membrane"/>
    <property type="evidence" value="ECO:0007669"/>
    <property type="project" value="EnsemblMetazoa"/>
</dbReference>
<dbReference type="PRINTS" id="PR01084">
    <property type="entry name" value="NAHEXCHNGR"/>
</dbReference>
<keyword evidence="6 9" id="KW-0406">Ion transport</keyword>
<feature type="transmembrane region" description="Helical" evidence="11">
    <location>
        <begin position="114"/>
        <end position="134"/>
    </location>
</feature>
<feature type="transmembrane region" description="Helical" evidence="11">
    <location>
        <begin position="371"/>
        <end position="393"/>
    </location>
</feature>
<feature type="transmembrane region" description="Helical" evidence="11">
    <location>
        <begin position="405"/>
        <end position="426"/>
    </location>
</feature>
<feature type="transmembrane region" description="Helical" evidence="11">
    <location>
        <begin position="288"/>
        <end position="309"/>
    </location>
</feature>
<feature type="transmembrane region" description="Helical" evidence="11">
    <location>
        <begin position="179"/>
        <end position="205"/>
    </location>
</feature>
<feature type="transmembrane region" description="Helical" evidence="11">
    <location>
        <begin position="478"/>
        <end position="498"/>
    </location>
</feature>
<feature type="chain" id="PRO_5035767522" description="Sodium/hydrogen exchanger" evidence="12">
    <location>
        <begin position="19"/>
        <end position="767"/>
    </location>
</feature>
<keyword evidence="3 9" id="KW-0812">Transmembrane</keyword>
<dbReference type="AlphaFoldDB" id="A0A8R1HJ24"/>
<evidence type="ECO:0000256" key="7">
    <source>
        <dbReference type="ARBA" id="ARBA00023136"/>
    </source>
</evidence>
<comment type="similarity">
    <text evidence="9">Belongs to the monovalent cation:proton antiporter 1 (CPA1) transporter (TC 2.A.36) family.</text>
</comment>
<keyword evidence="4 11" id="KW-1133">Transmembrane helix</keyword>
<evidence type="ECO:0000256" key="11">
    <source>
        <dbReference type="SAM" id="Phobius"/>
    </source>
</evidence>
<keyword evidence="5" id="KW-0915">Sodium</keyword>
<keyword evidence="9" id="KW-0050">Antiport</keyword>
<dbReference type="GO" id="GO:0030421">
    <property type="term" value="P:defecation"/>
    <property type="evidence" value="ECO:0007669"/>
    <property type="project" value="EnsemblMetazoa"/>
</dbReference>
<sequence length="767" mass="86893">MRNLIILLIIFLLTGTRGNPVLDFNNSTETKDLNEIFTKVRDMNLSDSQFEEFINELKHNHSDDHGDGHDSSGGIKVISLHWDYVKNEIVLCLFFIVIGLFKLGYHHTRYTKKIIPESCCLILIGIVLGFFFIGDATHQSIKFLEFSSKVFFFYLLPPIILESAYSLKDRAFIDNFGTIMLYAVLGTVLNIVFLAFCLLSLIFVGAIDNINLSVMDIFTFCSLVAAVDPVAVLAVFQEVGVNKMLYFMVFGESLFNDAVTIVCYNLAIDFQSLTEFTLSDAVSGIVSFLLTSFGSLVIGVVCGALSAYVTKFTQDVRVVEPIFLFGMAYFAYLFSEMFHWSGIIALISCGLFQTHYSCGNISYKSFSSVMYITKVLSTLGESLIFIILGVMLVNEREWFWSEWHPLFSLYSVILCVLVRFGVTFSLTYFVNQFTGGVRYISFQEQFIMGYGGLRGAVSFSLAFMIGGNSEVKNTMLGATYAVILFTNIIQGSTIKLFVKWLNIRLAKKEEHFRLFVEFNDGMVQNLSQGIEGVCGNKSTSIINKLSEFSKKYIRPILEKNYNANAKKDGKLVEMDRAFAMREALINSPSQSSFKRQQTFDEMAESGVIPHDFLDEDHHGHSRQPGHVHPSKEELEMRTNELIKDVSSIRQLMHNPYEECYLDRNLTHEEEKEQTREKINSFKNRAFRLSSVRKTINFIGRKKSVRRHATQQGLLHSAIAAIGVQSVNDQPSTSTRVSVEDEEEGLNMKEMEEEHPLVTIKEGDETAF</sequence>
<dbReference type="GO" id="GO:0015386">
    <property type="term" value="F:potassium:proton antiporter activity"/>
    <property type="evidence" value="ECO:0007669"/>
    <property type="project" value="TreeGrafter"/>
</dbReference>
<keyword evidence="8 9" id="KW-0739">Sodium transport</keyword>
<dbReference type="InterPro" id="IPR004709">
    <property type="entry name" value="NaH_exchanger"/>
</dbReference>
<evidence type="ECO:0000256" key="1">
    <source>
        <dbReference type="ARBA" id="ARBA00004141"/>
    </source>
</evidence>
<dbReference type="GO" id="GO:1904731">
    <property type="term" value="P:positive regulation of intestinal lipid absorption"/>
    <property type="evidence" value="ECO:0007669"/>
    <property type="project" value="EnsemblMetazoa"/>
</dbReference>
<dbReference type="Proteomes" id="UP000005237">
    <property type="component" value="Unassembled WGS sequence"/>
</dbReference>
<name>A0A8R1HJ24_CAEJA</name>
<feature type="transmembrane region" description="Helical" evidence="11">
    <location>
        <begin position="245"/>
        <end position="268"/>
    </location>
</feature>
<accession>A0A8R1HJ24</accession>
<organism evidence="14 15">
    <name type="scientific">Caenorhabditis japonica</name>
    <dbReference type="NCBI Taxonomy" id="281687"/>
    <lineage>
        <taxon>Eukaryota</taxon>
        <taxon>Metazoa</taxon>
        <taxon>Ecdysozoa</taxon>
        <taxon>Nematoda</taxon>
        <taxon>Chromadorea</taxon>
        <taxon>Rhabditida</taxon>
        <taxon>Rhabditina</taxon>
        <taxon>Rhabditomorpha</taxon>
        <taxon>Rhabditoidea</taxon>
        <taxon>Rhabditidae</taxon>
        <taxon>Peloderinae</taxon>
        <taxon>Caenorhabditis</taxon>
    </lineage>
</organism>
<reference evidence="15" key="1">
    <citation type="submission" date="2010-08" db="EMBL/GenBank/DDBJ databases">
        <authorList>
            <consortium name="Caenorhabditis japonica Sequencing Consortium"/>
            <person name="Wilson R.K."/>
        </authorList>
    </citation>
    <scope>NUCLEOTIDE SEQUENCE [LARGE SCALE GENOMIC DNA]</scope>
    <source>
        <strain evidence="15">DF5081</strain>
    </source>
</reference>
<evidence type="ECO:0000256" key="4">
    <source>
        <dbReference type="ARBA" id="ARBA00022989"/>
    </source>
</evidence>
<evidence type="ECO:0000313" key="15">
    <source>
        <dbReference type="Proteomes" id="UP000005237"/>
    </source>
</evidence>
<evidence type="ECO:0000256" key="9">
    <source>
        <dbReference type="RuleBase" id="RU003722"/>
    </source>
</evidence>
<protein>
    <recommendedName>
        <fullName evidence="9">Sodium/hydrogen exchanger</fullName>
    </recommendedName>
</protein>
<keyword evidence="2 9" id="KW-0813">Transport</keyword>
<feature type="domain" description="Cation/H+ exchanger transmembrane" evidence="13">
    <location>
        <begin position="105"/>
        <end position="500"/>
    </location>
</feature>
<dbReference type="InterPro" id="IPR006153">
    <property type="entry name" value="Cation/H_exchanger_TM"/>
</dbReference>
<feature type="signal peptide" evidence="12">
    <location>
        <begin position="1"/>
        <end position="18"/>
    </location>
</feature>
<feature type="transmembrane region" description="Helical" evidence="11">
    <location>
        <begin position="217"/>
        <end position="236"/>
    </location>
</feature>